<evidence type="ECO:0000259" key="6">
    <source>
        <dbReference type="PROSITE" id="PS00715"/>
    </source>
</evidence>
<evidence type="ECO:0000256" key="4">
    <source>
        <dbReference type="ARBA" id="ARBA00023163"/>
    </source>
</evidence>
<dbReference type="InterPro" id="IPR013324">
    <property type="entry name" value="RNA_pol_sigma_r3/r4-like"/>
</dbReference>
<protein>
    <recommendedName>
        <fullName evidence="5">RNA polymerase sigma factor</fullName>
    </recommendedName>
</protein>
<proteinExistence type="inferred from homology"/>
<dbReference type="EMBL" id="LBUX01000026">
    <property type="protein sequence ID" value="KKQ73768.1"/>
    <property type="molecule type" value="Genomic_DNA"/>
</dbReference>
<evidence type="ECO:0000256" key="2">
    <source>
        <dbReference type="ARBA" id="ARBA00023082"/>
    </source>
</evidence>
<feature type="domain" description="RNA polymerase sigma-70" evidence="7">
    <location>
        <begin position="282"/>
        <end position="308"/>
    </location>
</feature>
<comment type="caution">
    <text evidence="8">The sequence shown here is derived from an EMBL/GenBank/DDBJ whole genome shotgun (WGS) entry which is preliminary data.</text>
</comment>
<keyword evidence="4 5" id="KW-0804">Transcription</keyword>
<dbReference type="GO" id="GO:0016987">
    <property type="term" value="F:sigma factor activity"/>
    <property type="evidence" value="ECO:0007669"/>
    <property type="project" value="UniProtKB-KW"/>
</dbReference>
<dbReference type="PROSITE" id="PS00716">
    <property type="entry name" value="SIGMA70_2"/>
    <property type="match status" value="1"/>
</dbReference>
<dbReference type="InterPro" id="IPR007627">
    <property type="entry name" value="RNA_pol_sigma70_r2"/>
</dbReference>
<reference evidence="8 9" key="1">
    <citation type="journal article" date="2015" name="Nature">
        <title>rRNA introns, odd ribosomes, and small enigmatic genomes across a large radiation of phyla.</title>
        <authorList>
            <person name="Brown C.T."/>
            <person name="Hug L.A."/>
            <person name="Thomas B.C."/>
            <person name="Sharon I."/>
            <person name="Castelle C.J."/>
            <person name="Singh A."/>
            <person name="Wilkins M.J."/>
            <person name="Williams K.H."/>
            <person name="Banfield J.F."/>
        </authorList>
    </citation>
    <scope>NUCLEOTIDE SEQUENCE [LARGE SCALE GENOMIC DNA]</scope>
</reference>
<dbReference type="InterPro" id="IPR013325">
    <property type="entry name" value="RNA_pol_sigma_r2"/>
</dbReference>
<dbReference type="SUPFAM" id="SSF88659">
    <property type="entry name" value="Sigma3 and sigma4 domains of RNA polymerase sigma factors"/>
    <property type="match status" value="1"/>
</dbReference>
<evidence type="ECO:0000256" key="1">
    <source>
        <dbReference type="ARBA" id="ARBA00023015"/>
    </source>
</evidence>
<dbReference type="InterPro" id="IPR014284">
    <property type="entry name" value="RNA_pol_sigma-70_dom"/>
</dbReference>
<evidence type="ECO:0000259" key="7">
    <source>
        <dbReference type="PROSITE" id="PS00716"/>
    </source>
</evidence>
<dbReference type="Pfam" id="PF04542">
    <property type="entry name" value="Sigma70_r2"/>
    <property type="match status" value="1"/>
</dbReference>
<keyword evidence="2 5" id="KW-0731">Sigma factor</keyword>
<dbReference type="STRING" id="1618336.US94_C0026G0015"/>
<feature type="domain" description="RNA polymerase sigma-70" evidence="6">
    <location>
        <begin position="105"/>
        <end position="118"/>
    </location>
</feature>
<dbReference type="SUPFAM" id="SSF88946">
    <property type="entry name" value="Sigma2 domain of RNA polymerase sigma factors"/>
    <property type="match status" value="1"/>
</dbReference>
<dbReference type="PANTHER" id="PTHR30603">
    <property type="entry name" value="RNA POLYMERASE SIGMA FACTOR RPO"/>
    <property type="match status" value="1"/>
</dbReference>
<dbReference type="Proteomes" id="UP000034498">
    <property type="component" value="Unassembled WGS sequence"/>
</dbReference>
<dbReference type="Gene3D" id="1.10.601.10">
    <property type="entry name" value="RNA Polymerase Primary Sigma Factor"/>
    <property type="match status" value="1"/>
</dbReference>
<comment type="function">
    <text evidence="5">Sigma factors are initiation factors that promote the attachment of RNA polymerase to specific initiation sites and are then released.</text>
</comment>
<evidence type="ECO:0000313" key="9">
    <source>
        <dbReference type="Proteomes" id="UP000034498"/>
    </source>
</evidence>
<organism evidence="8 9">
    <name type="scientific">Berkelbacteria bacterium GW2011_GWB1_38_5</name>
    <dbReference type="NCBI Taxonomy" id="1618336"/>
    <lineage>
        <taxon>Bacteria</taxon>
        <taxon>Candidatus Berkelbacteria</taxon>
    </lineage>
</organism>
<keyword evidence="3 5" id="KW-0238">DNA-binding</keyword>
<dbReference type="CDD" id="cd06171">
    <property type="entry name" value="Sigma70_r4"/>
    <property type="match status" value="1"/>
</dbReference>
<dbReference type="InterPro" id="IPR036388">
    <property type="entry name" value="WH-like_DNA-bd_sf"/>
</dbReference>
<dbReference type="InterPro" id="IPR050239">
    <property type="entry name" value="Sigma-70_RNA_pol_init_factors"/>
</dbReference>
<dbReference type="InterPro" id="IPR000943">
    <property type="entry name" value="RNA_pol_sigma70"/>
</dbReference>
<dbReference type="PATRIC" id="fig|1618336.3.peg.419"/>
<sequence>MDDVNEILLEIEDEIEADDLELELDQEFREDQEPEEDISDSRDGIRDWLIKISKYPLLDTEEEISLAKKIEQGDLVAKEKLTLCNLRLVVSIAKRYINDCLVLQDLIQEGNIGLIIAVEKFDWRKGYKFSTYATAWIRQKIRRAIANKGRIIREPVFICDLIQKISNLMSSFEDTYGREPNLYELFKLTRSDQKLEKLTFDRIEKILQTKRLSCSESLDQKFKETSVTISEMIADTEEATMEETINRIVTLECLQDILDNLPPRDALILLMRSGLYDGYPRTLEEVGRHLGVTRERIRQLEAKAVKKINTSGKFRKGREALRQLAGYDQLAAK</sequence>
<name>A0A0G0K224_9BACT</name>
<dbReference type="NCBIfam" id="TIGR02937">
    <property type="entry name" value="sigma70-ECF"/>
    <property type="match status" value="1"/>
</dbReference>
<dbReference type="Pfam" id="PF00140">
    <property type="entry name" value="Sigma70_r1_2"/>
    <property type="match status" value="1"/>
</dbReference>
<evidence type="ECO:0000256" key="3">
    <source>
        <dbReference type="ARBA" id="ARBA00023125"/>
    </source>
</evidence>
<dbReference type="AlphaFoldDB" id="A0A0G0K224"/>
<evidence type="ECO:0000313" key="8">
    <source>
        <dbReference type="EMBL" id="KKQ73768.1"/>
    </source>
</evidence>
<dbReference type="GO" id="GO:0006352">
    <property type="term" value="P:DNA-templated transcription initiation"/>
    <property type="evidence" value="ECO:0007669"/>
    <property type="project" value="InterPro"/>
</dbReference>
<keyword evidence="1 5" id="KW-0805">Transcription regulation</keyword>
<evidence type="ECO:0000256" key="5">
    <source>
        <dbReference type="RuleBase" id="RU362124"/>
    </source>
</evidence>
<accession>A0A0G0K224</accession>
<dbReference type="GO" id="GO:0003677">
    <property type="term" value="F:DNA binding"/>
    <property type="evidence" value="ECO:0007669"/>
    <property type="project" value="UniProtKB-KW"/>
</dbReference>
<dbReference type="InterPro" id="IPR009042">
    <property type="entry name" value="RNA_pol_sigma70_r1_2"/>
</dbReference>
<dbReference type="PANTHER" id="PTHR30603:SF60">
    <property type="entry name" value="RNA POLYMERASE SIGMA FACTOR RPOD"/>
    <property type="match status" value="1"/>
</dbReference>
<dbReference type="Pfam" id="PF04545">
    <property type="entry name" value="Sigma70_r4"/>
    <property type="match status" value="1"/>
</dbReference>
<dbReference type="Gene3D" id="1.10.10.10">
    <property type="entry name" value="Winged helix-like DNA-binding domain superfamily/Winged helix DNA-binding domain"/>
    <property type="match status" value="1"/>
</dbReference>
<gene>
    <name evidence="8" type="ORF">US94_C0026G0015</name>
</gene>
<dbReference type="PRINTS" id="PR00046">
    <property type="entry name" value="SIGMA70FCT"/>
</dbReference>
<dbReference type="InterPro" id="IPR007630">
    <property type="entry name" value="RNA_pol_sigma70_r4"/>
</dbReference>
<comment type="similarity">
    <text evidence="5">Belongs to the sigma-70 factor family.</text>
</comment>
<dbReference type="PROSITE" id="PS00715">
    <property type="entry name" value="SIGMA70_1"/>
    <property type="match status" value="1"/>
</dbReference>